<proteinExistence type="predicted"/>
<dbReference type="PROSITE" id="PS00041">
    <property type="entry name" value="HTH_ARAC_FAMILY_1"/>
    <property type="match status" value="1"/>
</dbReference>
<comment type="caution">
    <text evidence="5">The sequence shown here is derived from an EMBL/GenBank/DDBJ whole genome shotgun (WGS) entry which is preliminary data.</text>
</comment>
<dbReference type="SUPFAM" id="SSF46689">
    <property type="entry name" value="Homeodomain-like"/>
    <property type="match status" value="2"/>
</dbReference>
<dbReference type="InterPro" id="IPR020449">
    <property type="entry name" value="Tscrpt_reg_AraC-type_HTH"/>
</dbReference>
<evidence type="ECO:0000313" key="6">
    <source>
        <dbReference type="Proteomes" id="UP000664857"/>
    </source>
</evidence>
<keyword evidence="2" id="KW-0238">DNA-binding</keyword>
<dbReference type="Proteomes" id="UP000664857">
    <property type="component" value="Unassembled WGS sequence"/>
</dbReference>
<dbReference type="InterPro" id="IPR018062">
    <property type="entry name" value="HTH_AraC-typ_CS"/>
</dbReference>
<evidence type="ECO:0000313" key="5">
    <source>
        <dbReference type="EMBL" id="MBO0477856.1"/>
    </source>
</evidence>
<dbReference type="RefSeq" id="WP_206968202.1">
    <property type="nucleotide sequence ID" value="NZ_JAFLVX010000037.1"/>
</dbReference>
<dbReference type="Pfam" id="PF12833">
    <property type="entry name" value="HTH_18"/>
    <property type="match status" value="1"/>
</dbReference>
<sequence>MPVYFHLAIQPLPITLESIGNQWLQPPVRRINGYPYYHWLQTEKGSGRIKINQHDYLLTTGHGILIPAFMPHEYFPEGEWVVNFATFEGTLAPAFDHLLQTNLPILVTDHDFFSFSHHINRMITMFSQTELNSFKLSQLCYEFFLQLSQEASHYSHSNHPAFKAYVAPTIKEIETHYAEIISINQLAEKLFISPQYLNRLFKQFVQTSPYQYLLSFRINKAKELLINRKELSIQSIAHQTGFQSPSQFSLLFKQQTQLTPKEFRQLHFLP</sequence>
<dbReference type="PROSITE" id="PS01124">
    <property type="entry name" value="HTH_ARAC_FAMILY_2"/>
    <property type="match status" value="1"/>
</dbReference>
<keyword evidence="6" id="KW-1185">Reference proteome</keyword>
<dbReference type="InterPro" id="IPR037923">
    <property type="entry name" value="HTH-like"/>
</dbReference>
<evidence type="ECO:0000259" key="4">
    <source>
        <dbReference type="PROSITE" id="PS01124"/>
    </source>
</evidence>
<evidence type="ECO:0000256" key="3">
    <source>
        <dbReference type="ARBA" id="ARBA00023163"/>
    </source>
</evidence>
<dbReference type="InterPro" id="IPR009057">
    <property type="entry name" value="Homeodomain-like_sf"/>
</dbReference>
<dbReference type="InterPro" id="IPR018060">
    <property type="entry name" value="HTH_AraC"/>
</dbReference>
<evidence type="ECO:0000256" key="1">
    <source>
        <dbReference type="ARBA" id="ARBA00023015"/>
    </source>
</evidence>
<dbReference type="InterPro" id="IPR003313">
    <property type="entry name" value="AraC-bd"/>
</dbReference>
<reference evidence="5 6" key="1">
    <citation type="submission" date="2021-03" db="EMBL/GenBank/DDBJ databases">
        <title>Enterococcal diversity collection.</title>
        <authorList>
            <person name="Gilmore M.S."/>
            <person name="Schwartzman J."/>
            <person name="Van Tyne D."/>
            <person name="Martin M."/>
            <person name="Earl A.M."/>
            <person name="Manson A.L."/>
            <person name="Straub T."/>
            <person name="Salamzade R."/>
            <person name="Saavedra J."/>
            <person name="Lebreton F."/>
            <person name="Prichula J."/>
            <person name="Schaufler K."/>
            <person name="Gaca A."/>
            <person name="Sgardioli B."/>
            <person name="Wagenaar J."/>
            <person name="Strong T."/>
        </authorList>
    </citation>
    <scope>NUCLEOTIDE SEQUENCE [LARGE SCALE GENOMIC DNA]</scope>
    <source>
        <strain evidence="5 6">DIV0080</strain>
    </source>
</reference>
<dbReference type="Gene3D" id="1.10.10.60">
    <property type="entry name" value="Homeodomain-like"/>
    <property type="match status" value="2"/>
</dbReference>
<name>A0ABS3HVS8_9ENTE</name>
<keyword evidence="1" id="KW-0805">Transcription regulation</keyword>
<dbReference type="EMBL" id="JAFLVX010000037">
    <property type="protein sequence ID" value="MBO0477856.1"/>
    <property type="molecule type" value="Genomic_DNA"/>
</dbReference>
<dbReference type="PANTHER" id="PTHR43280:SF2">
    <property type="entry name" value="HTH-TYPE TRANSCRIPTIONAL REGULATOR EXSA"/>
    <property type="match status" value="1"/>
</dbReference>
<accession>A0ABS3HVS8</accession>
<dbReference type="PANTHER" id="PTHR43280">
    <property type="entry name" value="ARAC-FAMILY TRANSCRIPTIONAL REGULATOR"/>
    <property type="match status" value="1"/>
</dbReference>
<keyword evidence="3" id="KW-0804">Transcription</keyword>
<evidence type="ECO:0000256" key="2">
    <source>
        <dbReference type="ARBA" id="ARBA00023125"/>
    </source>
</evidence>
<dbReference type="SUPFAM" id="SSF51215">
    <property type="entry name" value="Regulatory protein AraC"/>
    <property type="match status" value="1"/>
</dbReference>
<gene>
    <name evidence="5" type="ORF">DOK76_12310</name>
</gene>
<protein>
    <submittedName>
        <fullName evidence="5">Helix-turn-helix transcriptional regulator</fullName>
    </submittedName>
</protein>
<dbReference type="SMART" id="SM00342">
    <property type="entry name" value="HTH_ARAC"/>
    <property type="match status" value="1"/>
</dbReference>
<feature type="domain" description="HTH araC/xylS-type" evidence="4">
    <location>
        <begin position="167"/>
        <end position="266"/>
    </location>
</feature>
<dbReference type="PRINTS" id="PR00032">
    <property type="entry name" value="HTHARAC"/>
</dbReference>
<organism evidence="5 6">
    <name type="scientific">Candidatus Vagococcus giribetii</name>
    <dbReference type="NCBI Taxonomy" id="2230876"/>
    <lineage>
        <taxon>Bacteria</taxon>
        <taxon>Bacillati</taxon>
        <taxon>Bacillota</taxon>
        <taxon>Bacilli</taxon>
        <taxon>Lactobacillales</taxon>
        <taxon>Enterococcaceae</taxon>
        <taxon>Vagococcus</taxon>
    </lineage>
</organism>
<dbReference type="Pfam" id="PF02311">
    <property type="entry name" value="AraC_binding"/>
    <property type="match status" value="1"/>
</dbReference>